<dbReference type="AlphaFoldDB" id="A0AAV8DUQ4"/>
<feature type="domain" description="Disease resistance N-terminal" evidence="7">
    <location>
        <begin position="13"/>
        <end position="100"/>
    </location>
</feature>
<dbReference type="Gene3D" id="1.10.10.10">
    <property type="entry name" value="Winged helix-like DNA-binding domain superfamily/Winged helix DNA-binding domain"/>
    <property type="match status" value="1"/>
</dbReference>
<dbReference type="InterPro" id="IPR042197">
    <property type="entry name" value="Apaf_helical"/>
</dbReference>
<dbReference type="EMBL" id="JAMFTS010000003">
    <property type="protein sequence ID" value="KAJ4769982.1"/>
    <property type="molecule type" value="Genomic_DNA"/>
</dbReference>
<dbReference type="Pfam" id="PF00931">
    <property type="entry name" value="NB-ARC"/>
    <property type="match status" value="1"/>
</dbReference>
<evidence type="ECO:0000256" key="3">
    <source>
        <dbReference type="ARBA" id="ARBA00022737"/>
    </source>
</evidence>
<comment type="similarity">
    <text evidence="1">Belongs to the disease resistance NB-LRR family.</text>
</comment>
<dbReference type="PRINTS" id="PR00364">
    <property type="entry name" value="DISEASERSIST"/>
</dbReference>
<dbReference type="Gene3D" id="3.80.10.10">
    <property type="entry name" value="Ribonuclease Inhibitor"/>
    <property type="match status" value="1"/>
</dbReference>
<dbReference type="InterPro" id="IPR032675">
    <property type="entry name" value="LRR_dom_sf"/>
</dbReference>
<dbReference type="Pfam" id="PF23559">
    <property type="entry name" value="WHD_DRP"/>
    <property type="match status" value="1"/>
</dbReference>
<feature type="domain" description="NB-ARC" evidence="6">
    <location>
        <begin position="169"/>
        <end position="341"/>
    </location>
</feature>
<dbReference type="SUPFAM" id="SSF52058">
    <property type="entry name" value="L domain-like"/>
    <property type="match status" value="1"/>
</dbReference>
<keyword evidence="3" id="KW-0677">Repeat</keyword>
<accession>A0AAV8DUQ4</accession>
<dbReference type="InterPro" id="IPR058922">
    <property type="entry name" value="WHD_DRP"/>
</dbReference>
<evidence type="ECO:0000259" key="8">
    <source>
        <dbReference type="Pfam" id="PF23559"/>
    </source>
</evidence>
<feature type="domain" description="Disease resistance R13L4/SHOC-2-like LRR" evidence="9">
    <location>
        <begin position="546"/>
        <end position="899"/>
    </location>
</feature>
<evidence type="ECO:0000259" key="7">
    <source>
        <dbReference type="Pfam" id="PF18052"/>
    </source>
</evidence>
<dbReference type="InterPro" id="IPR038005">
    <property type="entry name" value="RX-like_CC"/>
</dbReference>
<dbReference type="Gene3D" id="3.40.50.300">
    <property type="entry name" value="P-loop containing nucleotide triphosphate hydrolases"/>
    <property type="match status" value="1"/>
</dbReference>
<dbReference type="GO" id="GO:0042742">
    <property type="term" value="P:defense response to bacterium"/>
    <property type="evidence" value="ECO:0007669"/>
    <property type="project" value="UniProtKB-ARBA"/>
</dbReference>
<dbReference type="InterPro" id="IPR036388">
    <property type="entry name" value="WH-like_DNA-bd_sf"/>
</dbReference>
<dbReference type="FunFam" id="3.40.50.300:FF:001091">
    <property type="entry name" value="Probable disease resistance protein At1g61300"/>
    <property type="match status" value="1"/>
</dbReference>
<dbReference type="Pfam" id="PF23598">
    <property type="entry name" value="LRR_14"/>
    <property type="match status" value="1"/>
</dbReference>
<keyword evidence="2" id="KW-0433">Leucine-rich repeat</keyword>
<evidence type="ECO:0000256" key="4">
    <source>
        <dbReference type="ARBA" id="ARBA00022741"/>
    </source>
</evidence>
<dbReference type="PANTHER" id="PTHR23155">
    <property type="entry name" value="DISEASE RESISTANCE PROTEIN RP"/>
    <property type="match status" value="1"/>
</dbReference>
<dbReference type="Proteomes" id="UP001140206">
    <property type="component" value="Chromosome 3"/>
</dbReference>
<dbReference type="FunFam" id="1.10.10.10:FF:000322">
    <property type="entry name" value="Probable disease resistance protein At1g63360"/>
    <property type="match status" value="1"/>
</dbReference>
<comment type="caution">
    <text evidence="10">The sequence shown here is derived from an EMBL/GenBank/DDBJ whole genome shotgun (WGS) entry which is preliminary data.</text>
</comment>
<gene>
    <name evidence="10" type="ORF">LUZ62_054239</name>
</gene>
<reference evidence="10" key="1">
    <citation type="submission" date="2022-08" db="EMBL/GenBank/DDBJ databases">
        <authorList>
            <person name="Marques A."/>
        </authorList>
    </citation>
    <scope>NUCLEOTIDE SEQUENCE</scope>
    <source>
        <strain evidence="10">RhyPub2mFocal</strain>
        <tissue evidence="10">Leaves</tissue>
    </source>
</reference>
<dbReference type="CDD" id="cd14798">
    <property type="entry name" value="RX-CC_like"/>
    <property type="match status" value="1"/>
</dbReference>
<dbReference type="SUPFAM" id="SSF52540">
    <property type="entry name" value="P-loop containing nucleoside triphosphate hydrolases"/>
    <property type="match status" value="1"/>
</dbReference>
<dbReference type="GO" id="GO:0043531">
    <property type="term" value="F:ADP binding"/>
    <property type="evidence" value="ECO:0007669"/>
    <property type="project" value="InterPro"/>
</dbReference>
<organism evidence="10 11">
    <name type="scientific">Rhynchospora pubera</name>
    <dbReference type="NCBI Taxonomy" id="906938"/>
    <lineage>
        <taxon>Eukaryota</taxon>
        <taxon>Viridiplantae</taxon>
        <taxon>Streptophyta</taxon>
        <taxon>Embryophyta</taxon>
        <taxon>Tracheophyta</taxon>
        <taxon>Spermatophyta</taxon>
        <taxon>Magnoliopsida</taxon>
        <taxon>Liliopsida</taxon>
        <taxon>Poales</taxon>
        <taxon>Cyperaceae</taxon>
        <taxon>Cyperoideae</taxon>
        <taxon>Rhynchosporeae</taxon>
        <taxon>Rhynchospora</taxon>
    </lineage>
</organism>
<dbReference type="InterPro" id="IPR027417">
    <property type="entry name" value="P-loop_NTPase"/>
</dbReference>
<evidence type="ECO:0000256" key="1">
    <source>
        <dbReference type="ARBA" id="ARBA00008894"/>
    </source>
</evidence>
<dbReference type="Pfam" id="PF18052">
    <property type="entry name" value="Rx_N"/>
    <property type="match status" value="1"/>
</dbReference>
<evidence type="ECO:0000256" key="5">
    <source>
        <dbReference type="ARBA" id="ARBA00022821"/>
    </source>
</evidence>
<sequence length="903" mass="104236">MEATAVGFAKTMVDGVLQKVATRAADELAKTLGVRQDIWYIRGELEMMQGFLRAAESPQDDNNVRLIWVRQVKDLAYQIEDCLAEFSIHLENRSLWHKLQTLNTRRRIASNIRDIREKVQEVSQRNLRYNLIKPVKPSHDPTSNYVDVTTPMSTLVMEEAELVGQAELKRNLFTILTKKEELRKVVWITGMGGLGKTTLAKKVFDSLETKFTCRAWLTISQTFNMKDLFMEIFKQISEDKYEKIIKKEEEMKTDKDRIDYVKKKLEENDYLLVLDDLWTTQAWDIIEKTFLINNEKGSCVMVTTRKVDVATHCNWTFKKICPVEPLSDEHSRELLLRKIYKGKEVPNTHRDLNDVTEKIIKKCGGLPLAIVTIGGLLTSKPINKEEWEKLLNRLGSELEKNPTAEATKQILDLSYYDLPYYLKPCIVYLSIFPEDFEIKCSRLVQRWVAEGFVRERRGMTPEEVAEEYFYELINRNLILPSAVGINGRIKSCRVHDIMHELLVAKSIEENLIFITGEQENMTPISSIRHLIITRSNEMSGTNLHGVRSISIFDADVPSIFSSSSELKLLKVLDLSNLARPSGYFKQAMRHLGQFEHLKYVSFPRNNDFNLDLPKSIGKLRDLQIFDACMTTAPNGITKLQRLRHFYSYNYVAMPKGIGNLKALQVLKWIDIERSHPRVVQELGQLRQLRKLGVANLRIKHYKELSESISQLSSLRSLIIRKLHNEVRRFEPEYYQEVPADFLDSVMSSPPEHLRSIEFQGVIGKLPAWVSSLSYLAKVTLWDARLNDDGIVVLQELPNLLHLRLRTNAYVGVKLIFRSVKFPKLKELFVYNLENLRELLFEDGTLPELQTLKISYCNCGISGIQYLPKLKKLSLDSSVFVENLDEVQKQLEKHPNHPALELGS</sequence>
<proteinExistence type="inferred from homology"/>
<protein>
    <submittedName>
        <fullName evidence="10">Uncharacterized protein</fullName>
    </submittedName>
</protein>
<dbReference type="PANTHER" id="PTHR23155:SF963">
    <property type="entry name" value="OS06G0287000 PROTEIN"/>
    <property type="match status" value="1"/>
</dbReference>
<dbReference type="Gene3D" id="1.20.5.4130">
    <property type="match status" value="1"/>
</dbReference>
<dbReference type="InterPro" id="IPR044974">
    <property type="entry name" value="Disease_R_plants"/>
</dbReference>
<evidence type="ECO:0000313" key="11">
    <source>
        <dbReference type="Proteomes" id="UP001140206"/>
    </source>
</evidence>
<keyword evidence="4" id="KW-0547">Nucleotide-binding</keyword>
<evidence type="ECO:0000256" key="2">
    <source>
        <dbReference type="ARBA" id="ARBA00022614"/>
    </source>
</evidence>
<dbReference type="InterPro" id="IPR002182">
    <property type="entry name" value="NB-ARC"/>
</dbReference>
<keyword evidence="11" id="KW-1185">Reference proteome</keyword>
<dbReference type="GO" id="GO:0009626">
    <property type="term" value="P:plant-type hypersensitive response"/>
    <property type="evidence" value="ECO:0007669"/>
    <property type="project" value="UniProtKB-ARBA"/>
</dbReference>
<dbReference type="InterPro" id="IPR055414">
    <property type="entry name" value="LRR_R13L4/SHOC2-like"/>
</dbReference>
<evidence type="ECO:0000259" key="6">
    <source>
        <dbReference type="Pfam" id="PF00931"/>
    </source>
</evidence>
<feature type="domain" description="Disease resistance protein winged helix" evidence="8">
    <location>
        <begin position="431"/>
        <end position="501"/>
    </location>
</feature>
<dbReference type="InterPro" id="IPR041118">
    <property type="entry name" value="Rx_N"/>
</dbReference>
<name>A0AAV8DUQ4_9POAL</name>
<evidence type="ECO:0000259" key="9">
    <source>
        <dbReference type="Pfam" id="PF23598"/>
    </source>
</evidence>
<keyword evidence="5" id="KW-0611">Plant defense</keyword>
<dbReference type="GO" id="GO:0002758">
    <property type="term" value="P:innate immune response-activating signaling pathway"/>
    <property type="evidence" value="ECO:0007669"/>
    <property type="project" value="UniProtKB-ARBA"/>
</dbReference>
<evidence type="ECO:0000313" key="10">
    <source>
        <dbReference type="EMBL" id="KAJ4769982.1"/>
    </source>
</evidence>
<dbReference type="Gene3D" id="1.10.8.430">
    <property type="entry name" value="Helical domain of apoptotic protease-activating factors"/>
    <property type="match status" value="1"/>
</dbReference>